<dbReference type="Proteomes" id="UP000000641">
    <property type="component" value="Chromosome"/>
</dbReference>
<proteinExistence type="predicted"/>
<gene>
    <name evidence="1" type="ordered locus">Tpen_0078</name>
</gene>
<dbReference type="KEGG" id="tpe:Tpen_0078"/>
<organism evidence="1 2">
    <name type="scientific">Thermofilum pendens (strain DSM 2475 / Hrk 5)</name>
    <dbReference type="NCBI Taxonomy" id="368408"/>
    <lineage>
        <taxon>Archaea</taxon>
        <taxon>Thermoproteota</taxon>
        <taxon>Thermoprotei</taxon>
        <taxon>Thermofilales</taxon>
        <taxon>Thermofilaceae</taxon>
        <taxon>Thermofilum</taxon>
    </lineage>
</organism>
<dbReference type="InterPro" id="IPR029063">
    <property type="entry name" value="SAM-dependent_MTases_sf"/>
</dbReference>
<dbReference type="eggNOG" id="arCOG14756">
    <property type="taxonomic scope" value="Archaea"/>
</dbReference>
<dbReference type="HOGENOM" id="CLU_1003332_0_0_2"/>
<evidence type="ECO:0008006" key="3">
    <source>
        <dbReference type="Google" id="ProtNLM"/>
    </source>
</evidence>
<accession>A1RWA8</accession>
<dbReference type="OrthoDB" id="31322at2157"/>
<evidence type="ECO:0000313" key="1">
    <source>
        <dbReference type="EMBL" id="ABL77488.1"/>
    </source>
</evidence>
<reference evidence="2" key="1">
    <citation type="journal article" date="2008" name="J. Bacteriol.">
        <title>Genome sequence of Thermofilum pendens reveals an exceptional loss of biosynthetic pathways without genome reduction.</title>
        <authorList>
            <person name="Anderson I."/>
            <person name="Rodriguez J."/>
            <person name="Susanti D."/>
            <person name="Porat I."/>
            <person name="Reich C."/>
            <person name="Ulrich L.E."/>
            <person name="Elkins J.G."/>
            <person name="Mavromatis K."/>
            <person name="Lykidis A."/>
            <person name="Kim E."/>
            <person name="Thompson L.S."/>
            <person name="Nolan M."/>
            <person name="Land M."/>
            <person name="Copeland A."/>
            <person name="Lapidus A."/>
            <person name="Lucas S."/>
            <person name="Detter C."/>
            <person name="Zhulin I.B."/>
            <person name="Olsen G.J."/>
            <person name="Whitman W."/>
            <person name="Mukhopadhyay B."/>
            <person name="Bristow J."/>
            <person name="Kyrpides N."/>
        </authorList>
    </citation>
    <scope>NUCLEOTIDE SEQUENCE [LARGE SCALE GENOMIC DNA]</scope>
    <source>
        <strain evidence="2">DSM 2475 / Hrk 5</strain>
    </source>
</reference>
<name>A1RWA8_THEPD</name>
<dbReference type="EMBL" id="CP000505">
    <property type="protein sequence ID" value="ABL77488.1"/>
    <property type="molecule type" value="Genomic_DNA"/>
</dbReference>
<protein>
    <recommendedName>
        <fullName evidence="3">Class I SAM-dependent methyltransferase</fullName>
    </recommendedName>
</protein>
<dbReference type="AlphaFoldDB" id="A1RWA8"/>
<dbReference type="STRING" id="368408.Tpen_0078"/>
<sequence>MSYPEVYHDISILLLPEALSELKKASAPQLEEISPVEKYLPQLLTAATERLKSRGLGVEEKEFQEVFRYGITSIARAYAEGDWRFYAFFSELFTKISIIDSLYEWSINIASLPPRATFFEVNTVAPVYLSRLSQRVSGSPGIITEKRFLYNSTFKEIYDEYSRRYDLKLNVVPLEDADRLASLNGTVDVLVFATLDAMSLGWRTILGMASSLLKKGGTLIAIVPDNKREGLRSLLRAWRIPDYEPPETLATNLQDSRFTKIRYSTKGPFSAFVAQKR</sequence>
<dbReference type="EnsemblBacteria" id="ABL77488">
    <property type="protein sequence ID" value="ABL77488"/>
    <property type="gene ID" value="Tpen_0078"/>
</dbReference>
<dbReference type="GeneID" id="4602016"/>
<keyword evidence="2" id="KW-1185">Reference proteome</keyword>
<evidence type="ECO:0000313" key="2">
    <source>
        <dbReference type="Proteomes" id="UP000000641"/>
    </source>
</evidence>
<dbReference type="RefSeq" id="WP_011751753.1">
    <property type="nucleotide sequence ID" value="NC_008698.1"/>
</dbReference>
<dbReference type="SUPFAM" id="SSF53335">
    <property type="entry name" value="S-adenosyl-L-methionine-dependent methyltransferases"/>
    <property type="match status" value="1"/>
</dbReference>